<keyword evidence="17 18" id="KW-1078">G1/S host cell cycle checkpoint dysregulation by virus</keyword>
<dbReference type="GO" id="GO:0039645">
    <property type="term" value="P:symbiont-mediated perturbation of host cell cycle G1/S transition checkpoint"/>
    <property type="evidence" value="ECO:0007669"/>
    <property type="project" value="UniProtKB-UniRule"/>
</dbReference>
<evidence type="ECO:0000256" key="13">
    <source>
        <dbReference type="ARBA" id="ARBA00023163"/>
    </source>
</evidence>
<dbReference type="GO" id="GO:0003700">
    <property type="term" value="F:DNA-binding transcription factor activity"/>
    <property type="evidence" value="ECO:0007669"/>
    <property type="project" value="UniProtKB-UniRule"/>
</dbReference>
<keyword evidence="3 18" id="KW-1048">Host nucleus</keyword>
<dbReference type="EMBL" id="MH777284">
    <property type="protein sequence ID" value="AYA94860.1"/>
    <property type="molecule type" value="Genomic_DNA"/>
</dbReference>
<evidence type="ECO:0000256" key="18">
    <source>
        <dbReference type="HAMAP-Rule" id="MF_04004"/>
    </source>
</evidence>
<keyword evidence="12 18" id="KW-0010">Activator</keyword>
<evidence type="ECO:0000256" key="11">
    <source>
        <dbReference type="ARBA" id="ARBA00023125"/>
    </source>
</evidence>
<keyword evidence="2 18" id="KW-0244">Early protein</keyword>
<evidence type="ECO:0000256" key="16">
    <source>
        <dbReference type="ARBA" id="ARBA00023280"/>
    </source>
</evidence>
<dbReference type="GO" id="GO:0039502">
    <property type="term" value="P:symbiont-mediated suppression of host type I interferon-mediated signaling pathway"/>
    <property type="evidence" value="ECO:0007669"/>
    <property type="project" value="UniProtKB-UniRule"/>
</dbReference>
<keyword evidence="8 18" id="KW-1114">Inhibition of host interferon signaling pathway by virus</keyword>
<dbReference type="PIRSF" id="PIRSF003407">
    <property type="entry name" value="Papvi_E7"/>
    <property type="match status" value="1"/>
</dbReference>
<gene>
    <name evidence="18" type="primary">E7</name>
</gene>
<evidence type="ECO:0000256" key="3">
    <source>
        <dbReference type="ARBA" id="ARBA00022562"/>
    </source>
</evidence>
<dbReference type="GO" id="GO:0030430">
    <property type="term" value="C:host cell cytoplasm"/>
    <property type="evidence" value="ECO:0007669"/>
    <property type="project" value="UniProtKB-SubCell"/>
</dbReference>
<keyword evidence="13 18" id="KW-0804">Transcription</keyword>
<keyword evidence="11 18" id="KW-0238">DNA-binding</keyword>
<dbReference type="GO" id="GO:0019904">
    <property type="term" value="F:protein domain specific binding"/>
    <property type="evidence" value="ECO:0007669"/>
    <property type="project" value="UniProtKB-UniRule"/>
</dbReference>
<feature type="zinc finger region" evidence="18">
    <location>
        <begin position="49"/>
        <end position="85"/>
    </location>
</feature>
<evidence type="ECO:0000256" key="15">
    <source>
        <dbReference type="ARBA" id="ARBA00023258"/>
    </source>
</evidence>
<keyword evidence="7 18" id="KW-0863">Zinc-finger</keyword>
<comment type="PTM">
    <text evidence="18">Highly phosphorylated.</text>
</comment>
<keyword evidence="10 18" id="KW-0805">Transcription regulation</keyword>
<keyword evidence="4 18" id="KW-0945">Host-virus interaction</keyword>
<dbReference type="HAMAP" id="MF_04004">
    <property type="entry name" value="PPV_E7"/>
    <property type="match status" value="1"/>
</dbReference>
<comment type="subcellular location">
    <subcellularLocation>
        <location evidence="18">Host cytoplasm</location>
    </subcellularLocation>
    <subcellularLocation>
        <location evidence="18">Host nucleus</location>
    </subcellularLocation>
    <text evidence="18">Predominantly found in the host nucleus.</text>
</comment>
<evidence type="ECO:0000256" key="17">
    <source>
        <dbReference type="ARBA" id="ARBA00023309"/>
    </source>
</evidence>
<organism evidence="20">
    <name type="scientific">Human papillomavirus</name>
    <dbReference type="NCBI Taxonomy" id="10566"/>
    <lineage>
        <taxon>Viruses</taxon>
        <taxon>Monodnaviria</taxon>
        <taxon>Shotokuvirae</taxon>
        <taxon>Cossaviricota</taxon>
        <taxon>Papovaviricetes</taxon>
        <taxon>Zurhausenvirales</taxon>
        <taxon>Papillomaviridae</taxon>
    </lineage>
</organism>
<evidence type="ECO:0000256" key="2">
    <source>
        <dbReference type="ARBA" id="ARBA00022518"/>
    </source>
</evidence>
<evidence type="ECO:0000256" key="7">
    <source>
        <dbReference type="ARBA" id="ARBA00022771"/>
    </source>
</evidence>
<dbReference type="InterPro" id="IPR000148">
    <property type="entry name" value="Papilloma_E7"/>
</dbReference>
<evidence type="ECO:0000256" key="6">
    <source>
        <dbReference type="ARBA" id="ARBA00022723"/>
    </source>
</evidence>
<evidence type="ECO:0000256" key="8">
    <source>
        <dbReference type="ARBA" id="ARBA00022830"/>
    </source>
</evidence>
<dbReference type="GO" id="GO:0052170">
    <property type="term" value="P:symbiont-mediated suppression of host innate immune response"/>
    <property type="evidence" value="ECO:0007669"/>
    <property type="project" value="UniProtKB-KW"/>
</dbReference>
<evidence type="ECO:0000313" key="20">
    <source>
        <dbReference type="EMBL" id="AYA94860.1"/>
    </source>
</evidence>
<evidence type="ECO:0000256" key="4">
    <source>
        <dbReference type="ARBA" id="ARBA00022581"/>
    </source>
</evidence>
<keyword evidence="6 18" id="KW-0479">Metal-binding</keyword>
<keyword evidence="15" id="KW-0922">Interferon antiviral system evasion</keyword>
<evidence type="ECO:0000256" key="19">
    <source>
        <dbReference type="PIRNR" id="PIRNR003407"/>
    </source>
</evidence>
<comment type="function">
    <text evidence="19">E7 protein has both transforming and trans-activating activities.</text>
</comment>
<feature type="short sequence motif" description="Nuclear export signal" evidence="18">
    <location>
        <begin position="67"/>
        <end position="75"/>
    </location>
</feature>
<evidence type="ECO:0000256" key="5">
    <source>
        <dbReference type="ARBA" id="ARBA00022632"/>
    </source>
</evidence>
<accession>A0A385PLC3</accession>
<name>A0A385PLC3_9PAPI</name>
<evidence type="ECO:0000256" key="1">
    <source>
        <dbReference type="ARBA" id="ARBA00022504"/>
    </source>
</evidence>
<evidence type="ECO:0000256" key="9">
    <source>
        <dbReference type="ARBA" id="ARBA00022833"/>
    </source>
</evidence>
<dbReference type="GO" id="GO:0008270">
    <property type="term" value="F:zinc ion binding"/>
    <property type="evidence" value="ECO:0007669"/>
    <property type="project" value="UniProtKB-KW"/>
</dbReference>
<dbReference type="Gene3D" id="3.30.160.330">
    <property type="match status" value="1"/>
</dbReference>
<sequence>MRGSSPTIRDIDLDLRELVLPSNLLSNESLSPDDWEEEQRQTYSVDTCCDTCHSCVRIIVSASTTGIIRLQQLLVSDLAIVCSRCSRERYHHGRS</sequence>
<keyword evidence="9 18" id="KW-0862">Zinc</keyword>
<comment type="similarity">
    <text evidence="18 19">Belongs to the papillomaviridae E7 protein family.</text>
</comment>
<dbReference type="SUPFAM" id="SSF161234">
    <property type="entry name" value="E7 C-terminal domain-like"/>
    <property type="match status" value="1"/>
</dbReference>
<keyword evidence="5 18" id="KW-1090">Inhibition of host innate immune response by virus</keyword>
<keyword evidence="16 18" id="KW-0899">Viral immunoevasion</keyword>
<proteinExistence type="inferred from homology"/>
<keyword evidence="1 18" id="KW-1121">Modulation of host cell cycle by virus</keyword>
<comment type="subunit">
    <text evidence="18">Homodimer. Homooligomer. Interacts with host RB1; this interaction induces dissociation of RB1-E2F1 complex thereby disrupting RB1 activity. Interacts with host EP300; this interaction represses EP300 transcriptional activity. Interacts with protein E2; this interaction inhibits E7 oncogenic activity. Interacts with host TMEM173/STING; this interaction impairs the ability of TMEM173/STING to sense cytosolic DNA and promote the production of type I interferon (IFN-alpha and IFN-beta).</text>
</comment>
<evidence type="ECO:0000256" key="14">
    <source>
        <dbReference type="ARBA" id="ARBA00023200"/>
    </source>
</evidence>
<dbReference type="Pfam" id="PF00527">
    <property type="entry name" value="E7"/>
    <property type="match status" value="1"/>
</dbReference>
<comment type="function">
    <text evidence="18">Plays a role in viral genome replication by driving entry of quiescent cells into the cell cycle. Stimulation of progression from G1 to S phase allows the virus to efficiently use the cellular DNA replicating machinery to achieve viral genome replication. E7 protein has both transforming and trans-activating activities. Induces the disassembly of the E2F1 transcription factor from RB1, with subsequent transcriptional activation of E2F1-regulated S-phase genes. Interferes with host histone deacetylation mediated by HDAC1 and HDAC2, leading to transcription activation. Plays also a role in the inhibition of both antiviral and antiproliferative functions of host interferon alpha. Interaction with host TMEM173/STING impairs the ability of TMEM173/STING to sense cytosolic DNA and promote the production of type I interferon (IFN-alpha and IFN-beta).</text>
</comment>
<dbReference type="GO" id="GO:0003677">
    <property type="term" value="F:DNA binding"/>
    <property type="evidence" value="ECO:0007669"/>
    <property type="project" value="UniProtKB-UniRule"/>
</dbReference>
<comment type="domain">
    <text evidence="18">The E7 terminal domain is an intrinsically disordered domain, whose flexibility and conformational transitions confer target adaptability to the oncoprotein. It allows adaptation to a variety of protein targets and exposes the PEST degradation sequence that regulates its turnover in the cell.</text>
</comment>
<keyword evidence="14 18" id="KW-1035">Host cytoplasm</keyword>
<comment type="caution">
    <text evidence="18">Lacks conserved residue(s) required for the propagation of feature annotation.</text>
</comment>
<dbReference type="GO" id="GO:0042025">
    <property type="term" value="C:host cell nucleus"/>
    <property type="evidence" value="ECO:0007669"/>
    <property type="project" value="UniProtKB-SubCell"/>
</dbReference>
<dbReference type="GO" id="GO:0006351">
    <property type="term" value="P:DNA-templated transcription"/>
    <property type="evidence" value="ECO:0007669"/>
    <property type="project" value="UniProtKB-UniRule"/>
</dbReference>
<protein>
    <recommendedName>
        <fullName evidence="18 19">Protein E7</fullName>
    </recommendedName>
</protein>
<evidence type="ECO:0000256" key="12">
    <source>
        <dbReference type="ARBA" id="ARBA00023159"/>
    </source>
</evidence>
<evidence type="ECO:0000256" key="10">
    <source>
        <dbReference type="ARBA" id="ARBA00023015"/>
    </source>
</evidence>
<reference evidence="20" key="1">
    <citation type="journal article" date="2018" name="Nat. Med.">
        <title>Expanded skin virome in DOCK8-deficient patients.</title>
        <authorList>
            <consortium name="NISC Comparative Sequencing Program"/>
            <person name="Tirosh O."/>
            <person name="Conlan S."/>
            <person name="Deming C."/>
            <person name="Lee-Lin S.Q."/>
            <person name="Huang X."/>
            <person name="Su H.C."/>
            <person name="Freeman A.F."/>
            <person name="Segre J.A."/>
            <person name="Kong H.H."/>
        </authorList>
    </citation>
    <scope>NUCLEOTIDE SEQUENCE</scope>
    <source>
        <strain evidence="20">HPV-mSK_142</strain>
    </source>
</reference>